<dbReference type="RefSeq" id="XP_019024765.1">
    <property type="nucleotide sequence ID" value="XM_019167561.1"/>
</dbReference>
<keyword evidence="8 9" id="KW-0539">Nucleus</keyword>
<comment type="subcellular location">
    <subcellularLocation>
        <location evidence="1">Nucleus</location>
        <location evidence="1">Nucleolus</location>
    </subcellularLocation>
</comment>
<reference evidence="14 15" key="2">
    <citation type="journal article" date="2014" name="J. Gen. Appl. Microbiol.">
        <title>The early diverging ascomycetous budding yeast Saitoella complicata has three histone deacetylases belonging to the Clr6, Hos2, and Rpd3 lineages.</title>
        <authorList>
            <person name="Nishida H."/>
            <person name="Matsumoto T."/>
            <person name="Kondo S."/>
            <person name="Hamamoto M."/>
            <person name="Yoshikawa H."/>
        </authorList>
    </citation>
    <scope>NUCLEOTIDE SEQUENCE [LARGE SCALE GENOMIC DNA]</scope>
    <source>
        <strain evidence="14 15">NRRL Y-17804</strain>
    </source>
</reference>
<evidence type="ECO:0000256" key="8">
    <source>
        <dbReference type="ARBA" id="ARBA00023242"/>
    </source>
</evidence>
<dbReference type="EMBL" id="BACD03000017">
    <property type="protein sequence ID" value="GAO48828.1"/>
    <property type="molecule type" value="Genomic_DNA"/>
</dbReference>
<dbReference type="GO" id="GO:0001193">
    <property type="term" value="P:maintenance of transcriptional fidelity during transcription elongation by RNA polymerase II"/>
    <property type="evidence" value="ECO:0007669"/>
    <property type="project" value="TreeGrafter"/>
</dbReference>
<dbReference type="STRING" id="698492.A0A0E9NG79"/>
<dbReference type="GO" id="GO:0003899">
    <property type="term" value="F:DNA-directed RNA polymerase activity"/>
    <property type="evidence" value="ECO:0007669"/>
    <property type="project" value="InterPro"/>
</dbReference>
<feature type="binding site" evidence="10">
    <location>
        <position position="29"/>
    </location>
    <ligand>
        <name>Zn(2+)</name>
        <dbReference type="ChEBI" id="CHEBI:29105"/>
        <label>1</label>
    </ligand>
</feature>
<reference evidence="14 15" key="1">
    <citation type="journal article" date="2011" name="J. Gen. Appl. Microbiol.">
        <title>Draft genome sequencing of the enigmatic yeast Saitoella complicata.</title>
        <authorList>
            <person name="Nishida H."/>
            <person name="Hamamoto M."/>
            <person name="Sugiyama J."/>
        </authorList>
    </citation>
    <scope>NUCLEOTIDE SEQUENCE [LARGE SCALE GENOMIC DNA]</scope>
    <source>
        <strain evidence="14 15">NRRL Y-17804</strain>
    </source>
</reference>
<feature type="binding site" evidence="10">
    <location>
        <position position="32"/>
    </location>
    <ligand>
        <name>Zn(2+)</name>
        <dbReference type="ChEBI" id="CHEBI:29105"/>
        <label>1</label>
    </ligand>
</feature>
<dbReference type="SMART" id="SM00440">
    <property type="entry name" value="ZnF_C2C2"/>
    <property type="match status" value="1"/>
</dbReference>
<gene>
    <name evidence="14" type="ORF">G7K_2997-t1</name>
</gene>
<evidence type="ECO:0000313" key="14">
    <source>
        <dbReference type="EMBL" id="GAO48828.1"/>
    </source>
</evidence>
<feature type="binding site" evidence="10">
    <location>
        <position position="78"/>
    </location>
    <ligand>
        <name>Zn(2+)</name>
        <dbReference type="ChEBI" id="CHEBI:29105"/>
        <label>2</label>
    </ligand>
</feature>
<dbReference type="GO" id="GO:0006283">
    <property type="term" value="P:transcription-coupled nucleotide-excision repair"/>
    <property type="evidence" value="ECO:0007669"/>
    <property type="project" value="TreeGrafter"/>
</dbReference>
<dbReference type="InterPro" id="IPR019761">
    <property type="entry name" value="DNA-dir_RNA_pol-M_15_CS"/>
</dbReference>
<dbReference type="PROSITE" id="PS01030">
    <property type="entry name" value="RNA_POL_M_15KD"/>
    <property type="match status" value="1"/>
</dbReference>
<proteinExistence type="inferred from homology"/>
<protein>
    <recommendedName>
        <fullName evidence="9">DNA-directed RNA polymerase subunit</fullName>
    </recommendedName>
</protein>
<evidence type="ECO:0000313" key="15">
    <source>
        <dbReference type="Proteomes" id="UP000033140"/>
    </source>
</evidence>
<dbReference type="InterPro" id="IPR012164">
    <property type="entry name" value="Rpa12/Rpb9/Rpc10/TFS"/>
</dbReference>
<comment type="function">
    <text evidence="9">DNA-dependent RNA polymerase catalyzes the transcription of DNA into RNA using the four ribonucleoside triphosphates as substrates.</text>
</comment>
<dbReference type="AlphaFoldDB" id="A0A0E9NG79"/>
<evidence type="ECO:0000256" key="2">
    <source>
        <dbReference type="ARBA" id="ARBA00011730"/>
    </source>
</evidence>
<evidence type="ECO:0000256" key="6">
    <source>
        <dbReference type="ARBA" id="ARBA00022833"/>
    </source>
</evidence>
<dbReference type="PIRSF" id="PIRSF005586">
    <property type="entry name" value="RNApol_RpoM"/>
    <property type="match status" value="1"/>
</dbReference>
<dbReference type="InterPro" id="IPR001529">
    <property type="entry name" value="Zn_ribbon_RPB9"/>
</dbReference>
<dbReference type="Gene3D" id="2.20.25.10">
    <property type="match status" value="2"/>
</dbReference>
<feature type="domain" description="TFIIS-type" evidence="13">
    <location>
        <begin position="71"/>
        <end position="111"/>
    </location>
</feature>
<dbReference type="InterPro" id="IPR034012">
    <property type="entry name" value="Zn_ribbon_RPB9_C"/>
</dbReference>
<organism evidence="14 15">
    <name type="scientific">Saitoella complicata (strain BCRC 22490 / CBS 7301 / JCM 7358 / NBRC 10748 / NRRL Y-17804)</name>
    <dbReference type="NCBI Taxonomy" id="698492"/>
    <lineage>
        <taxon>Eukaryota</taxon>
        <taxon>Fungi</taxon>
        <taxon>Dikarya</taxon>
        <taxon>Ascomycota</taxon>
        <taxon>Taphrinomycotina</taxon>
        <taxon>Taphrinomycotina incertae sedis</taxon>
        <taxon>Saitoella</taxon>
    </lineage>
</organism>
<keyword evidence="15" id="KW-1185">Reference proteome</keyword>
<evidence type="ECO:0000256" key="1">
    <source>
        <dbReference type="ARBA" id="ARBA00004604"/>
    </source>
</evidence>
<evidence type="ECO:0000256" key="10">
    <source>
        <dbReference type="PIRSR" id="PIRSR005586-1"/>
    </source>
</evidence>
<evidence type="ECO:0000256" key="7">
    <source>
        <dbReference type="ARBA" id="ARBA00023163"/>
    </source>
</evidence>
<feature type="binding site" evidence="10">
    <location>
        <position position="103"/>
    </location>
    <ligand>
        <name>Zn(2+)</name>
        <dbReference type="ChEBI" id="CHEBI:29105"/>
        <label>2</label>
    </ligand>
</feature>
<dbReference type="PANTHER" id="PTHR11239">
    <property type="entry name" value="DNA-DIRECTED RNA POLYMERASE"/>
    <property type="match status" value="1"/>
</dbReference>
<dbReference type="SMART" id="SM00661">
    <property type="entry name" value="RPOL9"/>
    <property type="match status" value="1"/>
</dbReference>
<feature type="binding site" evidence="10">
    <location>
        <position position="75"/>
    </location>
    <ligand>
        <name>Zn(2+)</name>
        <dbReference type="ChEBI" id="CHEBI:29105"/>
        <label>2</label>
    </ligand>
</feature>
<dbReference type="Pfam" id="PF02150">
    <property type="entry name" value="Zn_ribbon_RPB9"/>
    <property type="match status" value="1"/>
</dbReference>
<dbReference type="InterPro" id="IPR001222">
    <property type="entry name" value="Znf_TFIIS"/>
</dbReference>
<sequence length="122" mass="13735">MPAVHYCQECNNILHPLEDKLKKRLLLHCRRCGYTENAENPTIFRQELRSTVADTAGVTTDLGSDPTLPRSDQQCPKCGEKDAVFFQSQAKRADAKMSLYYVCVSCANVFEDSTQEGYVAPR</sequence>
<dbReference type="GO" id="GO:0006367">
    <property type="term" value="P:transcription initiation at RNA polymerase II promoter"/>
    <property type="evidence" value="ECO:0007669"/>
    <property type="project" value="TreeGrafter"/>
</dbReference>
<evidence type="ECO:0000256" key="11">
    <source>
        <dbReference type="PIRSR" id="PIRSR005586-2"/>
    </source>
</evidence>
<dbReference type="PANTHER" id="PTHR11239:SF1">
    <property type="entry name" value="DNA-DIRECTED RNA POLYMERASE II SUBUNIT RPB9"/>
    <property type="match status" value="1"/>
</dbReference>
<comment type="subunit">
    <text evidence="2">Component of the RNA polymerase II (Pol II) complex consisting of 12 subunits.</text>
</comment>
<comment type="similarity">
    <text evidence="9 12">Belongs to the archaeal rpoM/eukaryotic RPA12/RPB9/RPC11 RNA polymerase family.</text>
</comment>
<dbReference type="SUPFAM" id="SSF57783">
    <property type="entry name" value="Zinc beta-ribbon"/>
    <property type="match status" value="2"/>
</dbReference>
<dbReference type="GO" id="GO:0008270">
    <property type="term" value="F:zinc ion binding"/>
    <property type="evidence" value="ECO:0007669"/>
    <property type="project" value="UniProtKB-KW"/>
</dbReference>
<evidence type="ECO:0000256" key="12">
    <source>
        <dbReference type="RuleBase" id="RU003474"/>
    </source>
</evidence>
<keyword evidence="3 9" id="KW-0240">DNA-directed RNA polymerase</keyword>
<feature type="zinc finger region" description="C4-type" evidence="11">
    <location>
        <begin position="7"/>
        <end position="32"/>
    </location>
</feature>
<feature type="binding site" evidence="10">
    <location>
        <position position="7"/>
    </location>
    <ligand>
        <name>Zn(2+)</name>
        <dbReference type="ChEBI" id="CHEBI:29105"/>
        <label>1</label>
    </ligand>
</feature>
<dbReference type="GO" id="GO:0005665">
    <property type="term" value="C:RNA polymerase II, core complex"/>
    <property type="evidence" value="ECO:0007669"/>
    <property type="project" value="TreeGrafter"/>
</dbReference>
<reference evidence="14 15" key="3">
    <citation type="journal article" date="2015" name="Genome Announc.">
        <title>Draft Genome Sequence of the Archiascomycetous Yeast Saitoella complicata.</title>
        <authorList>
            <person name="Yamauchi K."/>
            <person name="Kondo S."/>
            <person name="Hamamoto M."/>
            <person name="Takahashi Y."/>
            <person name="Ogura Y."/>
            <person name="Hayashi T."/>
            <person name="Nishida H."/>
        </authorList>
    </citation>
    <scope>NUCLEOTIDE SEQUENCE [LARGE SCALE GENOMIC DNA]</scope>
    <source>
        <strain evidence="14 15">NRRL Y-17804</strain>
    </source>
</reference>
<accession>A0A0E9NG79</accession>
<evidence type="ECO:0000256" key="4">
    <source>
        <dbReference type="ARBA" id="ARBA00022723"/>
    </source>
</evidence>
<feature type="binding site" evidence="10">
    <location>
        <position position="106"/>
    </location>
    <ligand>
        <name>Zn(2+)</name>
        <dbReference type="ChEBI" id="CHEBI:29105"/>
        <label>2</label>
    </ligand>
</feature>
<dbReference type="GO" id="GO:0003676">
    <property type="term" value="F:nucleic acid binding"/>
    <property type="evidence" value="ECO:0007669"/>
    <property type="project" value="InterPro"/>
</dbReference>
<comment type="caution">
    <text evidence="14">The sequence shown here is derived from an EMBL/GenBank/DDBJ whole genome shotgun (WGS) entry which is preliminary data.</text>
</comment>
<dbReference type="Proteomes" id="UP000033140">
    <property type="component" value="Unassembled WGS sequence"/>
</dbReference>
<dbReference type="OMA" id="DTSMVLF"/>
<keyword evidence="4 10" id="KW-0479">Metal-binding</keyword>
<dbReference type="PROSITE" id="PS51133">
    <property type="entry name" value="ZF_TFIIS_2"/>
    <property type="match status" value="1"/>
</dbReference>
<name>A0A0E9NG79_SAICN</name>
<keyword evidence="6 10" id="KW-0862">Zinc</keyword>
<evidence type="ECO:0000256" key="3">
    <source>
        <dbReference type="ARBA" id="ARBA00022478"/>
    </source>
</evidence>
<dbReference type="GO" id="GO:0005730">
    <property type="term" value="C:nucleolus"/>
    <property type="evidence" value="ECO:0007669"/>
    <property type="project" value="UniProtKB-SubCell"/>
</dbReference>
<evidence type="ECO:0000256" key="5">
    <source>
        <dbReference type="ARBA" id="ARBA00022771"/>
    </source>
</evidence>
<evidence type="ECO:0000259" key="13">
    <source>
        <dbReference type="PROSITE" id="PS51133"/>
    </source>
</evidence>
<dbReference type="OrthoDB" id="282270at2759"/>
<keyword evidence="7 9" id="KW-0804">Transcription</keyword>
<dbReference type="FunFam" id="2.20.25.10:FF:000016">
    <property type="entry name" value="DNA-directed RNA polymerase II subunit RPB9"/>
    <property type="match status" value="1"/>
</dbReference>
<feature type="binding site" evidence="10">
    <location>
        <position position="10"/>
    </location>
    <ligand>
        <name>Zn(2+)</name>
        <dbReference type="ChEBI" id="CHEBI:29105"/>
        <label>1</label>
    </ligand>
</feature>
<keyword evidence="5 11" id="KW-0863">Zinc-finger</keyword>
<evidence type="ECO:0000256" key="9">
    <source>
        <dbReference type="PIRNR" id="PIRNR005586"/>
    </source>
</evidence>
<dbReference type="CDD" id="cd10508">
    <property type="entry name" value="Zn-ribbon_RPB9"/>
    <property type="match status" value="1"/>
</dbReference>
<dbReference type="Pfam" id="PF01096">
    <property type="entry name" value="Zn_ribbon_TFIIS"/>
    <property type="match status" value="1"/>
</dbReference>